<accession>A0AAE1LGG7</accession>
<keyword evidence="2 5" id="KW-0863">Zinc-finger</keyword>
<dbReference type="InterPro" id="IPR048365">
    <property type="entry name" value="TNP-like_RNaseH_N"/>
</dbReference>
<evidence type="ECO:0000259" key="7">
    <source>
        <dbReference type="PROSITE" id="PS50950"/>
    </source>
</evidence>
<sequence>MVLTPCAAYGCKNSRSNNPGLCFIRIPKDRCHVWVELLANPALRGLTPEQLCEKRVCGSHFLDKDFKNARRNSINWNVNPSLKLHVWEESADDVCEAHSSSTATALPPPCAPPPPCALPPPHDTPLHPPVATSNDILDASMEEVLESVEMTSGAASLISDTLAQDLNNNLKSIIQNNSSDDHNYSKESAAKPSADAHGLAPLPRLQSARQSPLINSLLTSARKTRMTYLSLKRRYQRKCTEIRQLKKNREENALQVIKNKISPALFKILKCQTRNHDRKPQGYRYEEDEKVVFLGINQTGPKSYRSLPIIKPTRKTIKKSLEDLNFQPGVHSIMMSALKSRASGMSEEMKEVIIIFDETAAKVRFTYDRQEDKIIGFVDLGNGVRRALPGEEVMVAMVRSIYGRWKQPLGFWYTHRKLTATDFKNIFSECIAAVIDTGLRPRCMVTDGLAKNASAVKGLGATLDSPFFFIDEHKVFALSDVPHLLKSLRNALMSYNLQLQDGSLVKKEYIDKFIRMDMTMQPRLVKKVTETHLAPNNFQKMSVSLAAQLLHRKVAAGIMVYSILGALPHEATVTAKFCERIHNFFDSWNGIVVDDSETFKKAMTENSGHLQLWGSMFTEIEHWKFIGSTNLQFPTNFLIAMKAVYQLWCDLQKEGYSHLPVGHINQDCLENFFGMMRSLGGHRHTISLHDVPSLFASALIRNLTTSVKDVTFYFYEPQSNEEEREEEVDEDLFEIEEDEETVGTVVLTSEEICQKVVQGMGKINCASVVAPLIQRHCNSLSCDACCKILQTAPKFPLHALHTLSSTSQTSTQQQPSEEFIKCVEDIYNTAFNYIPPNAHAPKILESLVSLVHDLPSVKRFKLCPLHIERQDAIWRDVSFAALDDVILSLNQNYKVKRRDKKCQKLQVVSHR</sequence>
<dbReference type="PROSITE" id="PS50950">
    <property type="entry name" value="ZF_THAP"/>
    <property type="match status" value="1"/>
</dbReference>
<reference evidence="8" key="1">
    <citation type="submission" date="2021-07" db="EMBL/GenBank/DDBJ databases">
        <authorList>
            <person name="Catto M.A."/>
            <person name="Jacobson A."/>
            <person name="Kennedy G."/>
            <person name="Labadie P."/>
            <person name="Hunt B.G."/>
            <person name="Srinivasan R."/>
        </authorList>
    </citation>
    <scope>NUCLEOTIDE SEQUENCE</scope>
    <source>
        <strain evidence="8">PL_HMW_Pooled</strain>
        <tissue evidence="8">Head</tissue>
    </source>
</reference>
<dbReference type="EMBL" id="JAHWGI010000789">
    <property type="protein sequence ID" value="KAK3917824.1"/>
    <property type="molecule type" value="Genomic_DNA"/>
</dbReference>
<dbReference type="Pfam" id="PF21788">
    <property type="entry name" value="TNP-like_GBD"/>
    <property type="match status" value="1"/>
</dbReference>
<dbReference type="SUPFAM" id="SSF57716">
    <property type="entry name" value="Glucocorticoid receptor-like (DNA-binding domain)"/>
    <property type="match status" value="1"/>
</dbReference>
<protein>
    <submittedName>
        <fullName evidence="8">Transposable element P transposase</fullName>
    </submittedName>
</protein>
<feature type="compositionally biased region" description="Basic and acidic residues" evidence="6">
    <location>
        <begin position="179"/>
        <end position="189"/>
    </location>
</feature>
<dbReference type="Pfam" id="PF05485">
    <property type="entry name" value="THAP"/>
    <property type="match status" value="1"/>
</dbReference>
<feature type="region of interest" description="Disordered" evidence="6">
    <location>
        <begin position="173"/>
        <end position="206"/>
    </location>
</feature>
<organism evidence="8 9">
    <name type="scientific">Frankliniella fusca</name>
    <dbReference type="NCBI Taxonomy" id="407009"/>
    <lineage>
        <taxon>Eukaryota</taxon>
        <taxon>Metazoa</taxon>
        <taxon>Ecdysozoa</taxon>
        <taxon>Arthropoda</taxon>
        <taxon>Hexapoda</taxon>
        <taxon>Insecta</taxon>
        <taxon>Pterygota</taxon>
        <taxon>Neoptera</taxon>
        <taxon>Paraneoptera</taxon>
        <taxon>Thysanoptera</taxon>
        <taxon>Terebrantia</taxon>
        <taxon>Thripoidea</taxon>
        <taxon>Thripidae</taxon>
        <taxon>Frankliniella</taxon>
    </lineage>
</organism>
<evidence type="ECO:0000313" key="8">
    <source>
        <dbReference type="EMBL" id="KAK3917824.1"/>
    </source>
</evidence>
<proteinExistence type="predicted"/>
<dbReference type="AlphaFoldDB" id="A0AAE1LGG7"/>
<evidence type="ECO:0000256" key="2">
    <source>
        <dbReference type="ARBA" id="ARBA00022771"/>
    </source>
</evidence>
<evidence type="ECO:0000256" key="1">
    <source>
        <dbReference type="ARBA" id="ARBA00022723"/>
    </source>
</evidence>
<reference evidence="8" key="2">
    <citation type="journal article" date="2023" name="BMC Genomics">
        <title>Pest status, molecular evolution, and epigenetic factors derived from the genome assembly of Frankliniella fusca, a thysanopteran phytovirus vector.</title>
        <authorList>
            <person name="Catto M.A."/>
            <person name="Labadie P.E."/>
            <person name="Jacobson A.L."/>
            <person name="Kennedy G.G."/>
            <person name="Srinivasan R."/>
            <person name="Hunt B.G."/>
        </authorList>
    </citation>
    <scope>NUCLEOTIDE SEQUENCE</scope>
    <source>
        <strain evidence="8">PL_HMW_Pooled</strain>
    </source>
</reference>
<dbReference type="InterPro" id="IPR006612">
    <property type="entry name" value="THAP_Znf"/>
</dbReference>
<dbReference type="Pfam" id="PF21787">
    <property type="entry name" value="TNP-like_RNaseH_N"/>
    <property type="match status" value="1"/>
</dbReference>
<keyword evidence="9" id="KW-1185">Reference proteome</keyword>
<dbReference type="GO" id="GO:0008270">
    <property type="term" value="F:zinc ion binding"/>
    <property type="evidence" value="ECO:0007669"/>
    <property type="project" value="UniProtKB-KW"/>
</dbReference>
<evidence type="ECO:0000256" key="3">
    <source>
        <dbReference type="ARBA" id="ARBA00022833"/>
    </source>
</evidence>
<feature type="domain" description="THAP-type" evidence="7">
    <location>
        <begin position="1"/>
        <end position="83"/>
    </location>
</feature>
<evidence type="ECO:0000256" key="6">
    <source>
        <dbReference type="SAM" id="MobiDB-lite"/>
    </source>
</evidence>
<keyword evidence="1" id="KW-0479">Metal-binding</keyword>
<evidence type="ECO:0000313" key="9">
    <source>
        <dbReference type="Proteomes" id="UP001219518"/>
    </source>
</evidence>
<keyword evidence="4 5" id="KW-0238">DNA-binding</keyword>
<gene>
    <name evidence="8" type="ORF">KUF71_007269</name>
</gene>
<dbReference type="GO" id="GO:0003677">
    <property type="term" value="F:DNA binding"/>
    <property type="evidence" value="ECO:0007669"/>
    <property type="project" value="UniProtKB-UniRule"/>
</dbReference>
<dbReference type="InterPro" id="IPR048366">
    <property type="entry name" value="TNP-like_GBD"/>
</dbReference>
<keyword evidence="3" id="KW-0862">Zinc</keyword>
<comment type="caution">
    <text evidence="8">The sequence shown here is derived from an EMBL/GenBank/DDBJ whole genome shotgun (WGS) entry which is preliminary data.</text>
</comment>
<dbReference type="SMART" id="SM00980">
    <property type="entry name" value="THAP"/>
    <property type="match status" value="1"/>
</dbReference>
<evidence type="ECO:0000256" key="4">
    <source>
        <dbReference type="ARBA" id="ARBA00023125"/>
    </source>
</evidence>
<name>A0AAE1LGG7_9NEOP</name>
<evidence type="ECO:0000256" key="5">
    <source>
        <dbReference type="PROSITE-ProRule" id="PRU00309"/>
    </source>
</evidence>
<dbReference type="Proteomes" id="UP001219518">
    <property type="component" value="Unassembled WGS sequence"/>
</dbReference>